<dbReference type="Proteomes" id="UP001196413">
    <property type="component" value="Unassembled WGS sequence"/>
</dbReference>
<dbReference type="EMBL" id="JAHQIW010007155">
    <property type="protein sequence ID" value="KAJ1372525.1"/>
    <property type="molecule type" value="Genomic_DNA"/>
</dbReference>
<sequence length="115" mass="13824">MRVHIRIGFEFCTIRRCSLQELQNQMRYKARLEELGNEKQIGALPPIPFPQAFYKKEKPNSELETIFRVFSNEVMQILNHFRHKKFSSNLTHKQKTRFVPNQEARTIKVYPSMRK</sequence>
<protein>
    <submittedName>
        <fullName evidence="1">Uncharacterized protein</fullName>
    </submittedName>
</protein>
<name>A0AAD5RAM1_PARTN</name>
<organism evidence="1 2">
    <name type="scientific">Parelaphostrongylus tenuis</name>
    <name type="common">Meningeal worm</name>
    <dbReference type="NCBI Taxonomy" id="148309"/>
    <lineage>
        <taxon>Eukaryota</taxon>
        <taxon>Metazoa</taxon>
        <taxon>Ecdysozoa</taxon>
        <taxon>Nematoda</taxon>
        <taxon>Chromadorea</taxon>
        <taxon>Rhabditida</taxon>
        <taxon>Rhabditina</taxon>
        <taxon>Rhabditomorpha</taxon>
        <taxon>Strongyloidea</taxon>
        <taxon>Metastrongylidae</taxon>
        <taxon>Parelaphostrongylus</taxon>
    </lineage>
</organism>
<reference evidence="1" key="1">
    <citation type="submission" date="2021-06" db="EMBL/GenBank/DDBJ databases">
        <title>Parelaphostrongylus tenuis whole genome reference sequence.</title>
        <authorList>
            <person name="Garwood T.J."/>
            <person name="Larsen P.A."/>
            <person name="Fountain-Jones N.M."/>
            <person name="Garbe J.R."/>
            <person name="Macchietto M.G."/>
            <person name="Kania S.A."/>
            <person name="Gerhold R.W."/>
            <person name="Richards J.E."/>
            <person name="Wolf T.M."/>
        </authorList>
    </citation>
    <scope>NUCLEOTIDE SEQUENCE</scope>
    <source>
        <strain evidence="1">MNPRO001-30</strain>
        <tissue evidence="1">Meninges</tissue>
    </source>
</reference>
<accession>A0AAD5RAM1</accession>
<dbReference type="AlphaFoldDB" id="A0AAD5RAM1"/>
<gene>
    <name evidence="1" type="ORF">KIN20_034701</name>
</gene>
<evidence type="ECO:0000313" key="2">
    <source>
        <dbReference type="Proteomes" id="UP001196413"/>
    </source>
</evidence>
<comment type="caution">
    <text evidence="1">The sequence shown here is derived from an EMBL/GenBank/DDBJ whole genome shotgun (WGS) entry which is preliminary data.</text>
</comment>
<keyword evidence="2" id="KW-1185">Reference proteome</keyword>
<proteinExistence type="predicted"/>
<evidence type="ECO:0000313" key="1">
    <source>
        <dbReference type="EMBL" id="KAJ1372525.1"/>
    </source>
</evidence>